<dbReference type="Proteomes" id="UP000253970">
    <property type="component" value="Unassembled WGS sequence"/>
</dbReference>
<evidence type="ECO:0000313" key="2">
    <source>
        <dbReference type="EMBL" id="RDB73417.1"/>
    </source>
</evidence>
<reference evidence="2 3" key="1">
    <citation type="journal article" date="2018" name="Elife">
        <title>Discovery and characterization of a prevalent human gut bacterial enzyme sufficient for the inactivation of a family of plant toxins.</title>
        <authorList>
            <person name="Koppel N."/>
            <person name="Bisanz J.E."/>
            <person name="Pandelia M.E."/>
            <person name="Turnbaugh P.J."/>
            <person name="Balskus E.P."/>
        </authorList>
    </citation>
    <scope>NUCLEOTIDE SEQUENCE [LARGE SCALE GENOMIC DNA]</scope>
    <source>
        <strain evidence="2 3">W1 BHI 6</strain>
    </source>
</reference>
<gene>
    <name evidence="2" type="ORF">C1875_00770</name>
</gene>
<dbReference type="EMBL" id="PPTU01000001">
    <property type="protein sequence ID" value="RDB73417.1"/>
    <property type="molecule type" value="Genomic_DNA"/>
</dbReference>
<evidence type="ECO:0000259" key="1">
    <source>
        <dbReference type="Pfam" id="PF18167"/>
    </source>
</evidence>
<organism evidence="2 3">
    <name type="scientific">Eggerthella lenta</name>
    <name type="common">Eubacterium lentum</name>
    <dbReference type="NCBI Taxonomy" id="84112"/>
    <lineage>
        <taxon>Bacteria</taxon>
        <taxon>Bacillati</taxon>
        <taxon>Actinomycetota</taxon>
        <taxon>Coriobacteriia</taxon>
        <taxon>Eggerthellales</taxon>
        <taxon>Eggerthellaceae</taxon>
        <taxon>Eggerthella</taxon>
    </lineage>
</organism>
<dbReference type="AlphaFoldDB" id="A0A369MLQ0"/>
<dbReference type="RefSeq" id="WP_114532395.1">
    <property type="nucleotide sequence ID" value="NZ_PPTU01000001.1"/>
</dbReference>
<proteinExistence type="predicted"/>
<name>A0A369MLQ0_EGGLN</name>
<dbReference type="InterPro" id="IPR040829">
    <property type="entry name" value="Cap16_NUDIX"/>
</dbReference>
<sequence>MIENFFWDLIGAATIAVLGYCARLLKENRRRLALLGTSITKQKKRIRISAAYLFRIKIDERYLLILGGNIDQYQPVGGVYKFFPSAKIIREELGIERDTKFVEGPKAKDDIRITLPGKNLLKFMNWFDARIGREVDTWREFHEELVASGCLSVQNAIDTFEPEFIKRAPTKVQYKSQMGMDELLVFDIYEVILNEAAEREIRAAMNGDDERRFILVEETDITRECVSVDGVSKNIAGSAKWVISDGR</sequence>
<dbReference type="Pfam" id="PF18167">
    <property type="entry name" value="Sa_NUDIX"/>
    <property type="match status" value="1"/>
</dbReference>
<comment type="caution">
    <text evidence="2">The sequence shown here is derived from an EMBL/GenBank/DDBJ whole genome shotgun (WGS) entry which is preliminary data.</text>
</comment>
<protein>
    <recommendedName>
        <fullName evidence="1">CD-NTase-associated protein 16 NUDIX domain-containing protein</fullName>
    </recommendedName>
</protein>
<feature type="domain" description="CD-NTase-associated protein 16 NUDIX" evidence="1">
    <location>
        <begin position="45"/>
        <end position="243"/>
    </location>
</feature>
<evidence type="ECO:0000313" key="3">
    <source>
        <dbReference type="Proteomes" id="UP000253970"/>
    </source>
</evidence>
<accession>A0A369MLQ0</accession>